<comment type="caution">
    <text evidence="1">The sequence shown here is derived from an EMBL/GenBank/DDBJ whole genome shotgun (WGS) entry which is preliminary data.</text>
</comment>
<evidence type="ECO:0000313" key="1">
    <source>
        <dbReference type="EMBL" id="EYC44505.1"/>
    </source>
</evidence>
<keyword evidence="2" id="KW-1185">Reference proteome</keyword>
<dbReference type="EMBL" id="JARK01000059">
    <property type="protein sequence ID" value="EYC44505.1"/>
    <property type="molecule type" value="Genomic_DNA"/>
</dbReference>
<dbReference type="Proteomes" id="UP000024635">
    <property type="component" value="Unassembled WGS sequence"/>
</dbReference>
<dbReference type="AlphaFoldDB" id="A0A016WXX1"/>
<proteinExistence type="predicted"/>
<sequence length="66" mass="8134">MEKSRSHSYARRRNRTWLGRRVRKFTRQRFSSKRVQALGGWISKAWTHKRIRKRNQVENLLLHLTC</sequence>
<organism evidence="1 2">
    <name type="scientific">Ancylostoma ceylanicum</name>
    <dbReference type="NCBI Taxonomy" id="53326"/>
    <lineage>
        <taxon>Eukaryota</taxon>
        <taxon>Metazoa</taxon>
        <taxon>Ecdysozoa</taxon>
        <taxon>Nematoda</taxon>
        <taxon>Chromadorea</taxon>
        <taxon>Rhabditida</taxon>
        <taxon>Rhabditina</taxon>
        <taxon>Rhabditomorpha</taxon>
        <taxon>Strongyloidea</taxon>
        <taxon>Ancylostomatidae</taxon>
        <taxon>Ancylostomatinae</taxon>
        <taxon>Ancylostoma</taxon>
    </lineage>
</organism>
<name>A0A016WXX1_9BILA</name>
<accession>A0A016WXX1</accession>
<evidence type="ECO:0000313" key="2">
    <source>
        <dbReference type="Proteomes" id="UP000024635"/>
    </source>
</evidence>
<protein>
    <submittedName>
        <fullName evidence="1">Uncharacterized protein</fullName>
    </submittedName>
</protein>
<gene>
    <name evidence="1" type="primary">Acey_s0459.g1837</name>
    <name evidence="1" type="ORF">Y032_0459g1837</name>
</gene>
<reference evidence="2" key="1">
    <citation type="journal article" date="2015" name="Nat. Genet.">
        <title>The genome and transcriptome of the zoonotic hookworm Ancylostoma ceylanicum identify infection-specific gene families.</title>
        <authorList>
            <person name="Schwarz E.M."/>
            <person name="Hu Y."/>
            <person name="Antoshechkin I."/>
            <person name="Miller M.M."/>
            <person name="Sternberg P.W."/>
            <person name="Aroian R.V."/>
        </authorList>
    </citation>
    <scope>NUCLEOTIDE SEQUENCE</scope>
    <source>
        <strain evidence="2">HY135</strain>
    </source>
</reference>